<evidence type="ECO:0000313" key="2">
    <source>
        <dbReference type="Proteomes" id="UP000177126"/>
    </source>
</evidence>
<evidence type="ECO:0000313" key="1">
    <source>
        <dbReference type="EMBL" id="OGZ39669.1"/>
    </source>
</evidence>
<sequence>MCKQKLDCANCSTVDRSYEDCNVCLTADSLPDTKSNKPERPVDTIRRMNPGVFIPTGAELARMLKDRKK</sequence>
<proteinExistence type="predicted"/>
<protein>
    <submittedName>
        <fullName evidence="1">Uncharacterized protein</fullName>
    </submittedName>
</protein>
<dbReference type="EMBL" id="MHNF01000049">
    <property type="protein sequence ID" value="OGZ39669.1"/>
    <property type="molecule type" value="Genomic_DNA"/>
</dbReference>
<comment type="caution">
    <text evidence="1">The sequence shown here is derived from an EMBL/GenBank/DDBJ whole genome shotgun (WGS) entry which is preliminary data.</text>
</comment>
<reference evidence="1 2" key="1">
    <citation type="journal article" date="2016" name="Nat. Commun.">
        <title>Thousands of microbial genomes shed light on interconnected biogeochemical processes in an aquifer system.</title>
        <authorList>
            <person name="Anantharaman K."/>
            <person name="Brown C.T."/>
            <person name="Hug L.A."/>
            <person name="Sharon I."/>
            <person name="Castelle C.J."/>
            <person name="Probst A.J."/>
            <person name="Thomas B.C."/>
            <person name="Singh A."/>
            <person name="Wilkins M.J."/>
            <person name="Karaoz U."/>
            <person name="Brodie E.L."/>
            <person name="Williams K.H."/>
            <person name="Hubbard S.S."/>
            <person name="Banfield J.F."/>
        </authorList>
    </citation>
    <scope>NUCLEOTIDE SEQUENCE [LARGE SCALE GENOMIC DNA]</scope>
</reference>
<dbReference type="AlphaFoldDB" id="A0A1G2FNL6"/>
<accession>A0A1G2FNL6</accession>
<organism evidence="1 2">
    <name type="scientific">Candidatus Portnoybacteria bacterium RIFCSPLOWO2_02_FULL_39_11</name>
    <dbReference type="NCBI Taxonomy" id="1802001"/>
    <lineage>
        <taxon>Bacteria</taxon>
        <taxon>Candidatus Portnoyibacteriota</taxon>
    </lineage>
</organism>
<name>A0A1G2FNL6_9BACT</name>
<gene>
    <name evidence="1" type="ORF">A3B04_01465</name>
</gene>
<dbReference type="Proteomes" id="UP000177126">
    <property type="component" value="Unassembled WGS sequence"/>
</dbReference>